<dbReference type="Proteomes" id="UP000242502">
    <property type="component" value="Unassembled WGS sequence"/>
</dbReference>
<dbReference type="AlphaFoldDB" id="A0A1D2QRU9"/>
<dbReference type="Pfam" id="PF13505">
    <property type="entry name" value="OMP_b-brl"/>
    <property type="match status" value="1"/>
</dbReference>
<evidence type="ECO:0000259" key="3">
    <source>
        <dbReference type="Pfam" id="PF13505"/>
    </source>
</evidence>
<comment type="caution">
    <text evidence="4">The sequence shown here is derived from an EMBL/GenBank/DDBJ whole genome shotgun (WGS) entry which is preliminary data.</text>
</comment>
<keyword evidence="1 2" id="KW-0732">Signal</keyword>
<feature type="chain" id="PRO_5008906564" description="Outer membrane protein beta-barrel domain-containing protein" evidence="2">
    <location>
        <begin position="25"/>
        <end position="89"/>
    </location>
</feature>
<dbReference type="EMBL" id="MDLC01000011">
    <property type="protein sequence ID" value="ODS24250.1"/>
    <property type="molecule type" value="Genomic_DNA"/>
</dbReference>
<organism evidence="4 5">
    <name type="scientific">Candidatus Endobugula sertula</name>
    <name type="common">Bugula neritina bacterial symbiont</name>
    <dbReference type="NCBI Taxonomy" id="62101"/>
    <lineage>
        <taxon>Bacteria</taxon>
        <taxon>Pseudomonadati</taxon>
        <taxon>Pseudomonadota</taxon>
        <taxon>Gammaproteobacteria</taxon>
        <taxon>Cellvibrionales</taxon>
        <taxon>Cellvibrionaceae</taxon>
        <taxon>Candidatus Endobugula</taxon>
    </lineage>
</organism>
<feature type="signal peptide" evidence="2">
    <location>
        <begin position="1"/>
        <end position="24"/>
    </location>
</feature>
<evidence type="ECO:0000256" key="1">
    <source>
        <dbReference type="ARBA" id="ARBA00022729"/>
    </source>
</evidence>
<evidence type="ECO:0000313" key="5">
    <source>
        <dbReference type="Proteomes" id="UP000242502"/>
    </source>
</evidence>
<reference evidence="4 5" key="1">
    <citation type="journal article" date="2016" name="Appl. Environ. Microbiol.">
        <title>Lack of Overt Genome Reduction in the Bryostatin-Producing Bryozoan Symbiont "Candidatus Endobugula sertula".</title>
        <authorList>
            <person name="Miller I.J."/>
            <person name="Vanee N."/>
            <person name="Fong S.S."/>
            <person name="Lim-Fong G.E."/>
            <person name="Kwan J.C."/>
        </authorList>
    </citation>
    <scope>NUCLEOTIDE SEQUENCE [LARGE SCALE GENOMIC DNA]</scope>
    <source>
        <strain evidence="4">AB1-4</strain>
    </source>
</reference>
<feature type="domain" description="Outer membrane protein beta-barrel" evidence="3">
    <location>
        <begin position="12"/>
        <end position="80"/>
    </location>
</feature>
<accession>A0A1D2QRU9</accession>
<sequence length="89" mass="9406">MSIKRLIFATTTALLMSSALPAFAGGYIGLQYAQGDYEETGIPSLEPKAFFILGGYEFNKHIAVEGRLGFDAGDDTTNIGGINLSVGVD</sequence>
<proteinExistence type="predicted"/>
<name>A0A1D2QRU9_9GAMM</name>
<protein>
    <recommendedName>
        <fullName evidence="3">Outer membrane protein beta-barrel domain-containing protein</fullName>
    </recommendedName>
</protein>
<dbReference type="InterPro" id="IPR027385">
    <property type="entry name" value="Beta-barrel_OMP"/>
</dbReference>
<gene>
    <name evidence="4" type="ORF">AB835_04255</name>
</gene>
<evidence type="ECO:0000256" key="2">
    <source>
        <dbReference type="SAM" id="SignalP"/>
    </source>
</evidence>
<evidence type="ECO:0000313" key="4">
    <source>
        <dbReference type="EMBL" id="ODS24250.1"/>
    </source>
</evidence>